<sequence>MDDVWDGGPPLDFDEIGIPKWDNHKGCRVLVISRSKQVFNIMGCDKGIEVELLSEEDAWIMFK</sequence>
<keyword evidence="3" id="KW-1185">Reference proteome</keyword>
<organism evidence="2 3">
    <name type="scientific">Trifolium medium</name>
    <dbReference type="NCBI Taxonomy" id="97028"/>
    <lineage>
        <taxon>Eukaryota</taxon>
        <taxon>Viridiplantae</taxon>
        <taxon>Streptophyta</taxon>
        <taxon>Embryophyta</taxon>
        <taxon>Tracheophyta</taxon>
        <taxon>Spermatophyta</taxon>
        <taxon>Magnoliopsida</taxon>
        <taxon>eudicotyledons</taxon>
        <taxon>Gunneridae</taxon>
        <taxon>Pentapetalae</taxon>
        <taxon>rosids</taxon>
        <taxon>fabids</taxon>
        <taxon>Fabales</taxon>
        <taxon>Fabaceae</taxon>
        <taxon>Papilionoideae</taxon>
        <taxon>50 kb inversion clade</taxon>
        <taxon>NPAAA clade</taxon>
        <taxon>Hologalegina</taxon>
        <taxon>IRL clade</taxon>
        <taxon>Trifolieae</taxon>
        <taxon>Trifolium</taxon>
    </lineage>
</organism>
<dbReference type="Pfam" id="PF00931">
    <property type="entry name" value="NB-ARC"/>
    <property type="match status" value="1"/>
</dbReference>
<dbReference type="SUPFAM" id="SSF52540">
    <property type="entry name" value="P-loop containing nucleoside triphosphate hydrolases"/>
    <property type="match status" value="1"/>
</dbReference>
<evidence type="ECO:0000313" key="3">
    <source>
        <dbReference type="Proteomes" id="UP000265520"/>
    </source>
</evidence>
<feature type="domain" description="NB-ARC" evidence="1">
    <location>
        <begin position="1"/>
        <end position="63"/>
    </location>
</feature>
<dbReference type="InterPro" id="IPR002182">
    <property type="entry name" value="NB-ARC"/>
</dbReference>
<dbReference type="InterPro" id="IPR027417">
    <property type="entry name" value="P-loop_NTPase"/>
</dbReference>
<dbReference type="Proteomes" id="UP000265520">
    <property type="component" value="Unassembled WGS sequence"/>
</dbReference>
<evidence type="ECO:0000259" key="1">
    <source>
        <dbReference type="Pfam" id="PF00931"/>
    </source>
</evidence>
<protein>
    <submittedName>
        <fullName evidence="2">CC-NBS-LRR resistance protein</fullName>
    </submittedName>
</protein>
<evidence type="ECO:0000313" key="2">
    <source>
        <dbReference type="EMBL" id="MCI73703.1"/>
    </source>
</evidence>
<dbReference type="EMBL" id="LXQA010844483">
    <property type="protein sequence ID" value="MCI73703.1"/>
    <property type="molecule type" value="Genomic_DNA"/>
</dbReference>
<proteinExistence type="predicted"/>
<name>A0A392UJA4_9FABA</name>
<dbReference type="AlphaFoldDB" id="A0A392UJA4"/>
<reference evidence="2 3" key="1">
    <citation type="journal article" date="2018" name="Front. Plant Sci.">
        <title>Red Clover (Trifolium pratense) and Zigzag Clover (T. medium) - A Picture of Genomic Similarities and Differences.</title>
        <authorList>
            <person name="Dluhosova J."/>
            <person name="Istvanek J."/>
            <person name="Nedelnik J."/>
            <person name="Repkova J."/>
        </authorList>
    </citation>
    <scope>NUCLEOTIDE SEQUENCE [LARGE SCALE GENOMIC DNA]</scope>
    <source>
        <strain evidence="3">cv. 10/8</strain>
        <tissue evidence="2">Leaf</tissue>
    </source>
</reference>
<feature type="non-terminal residue" evidence="2">
    <location>
        <position position="63"/>
    </location>
</feature>
<accession>A0A392UJA4</accession>
<comment type="caution">
    <text evidence="2">The sequence shown here is derived from an EMBL/GenBank/DDBJ whole genome shotgun (WGS) entry which is preliminary data.</text>
</comment>
<dbReference type="GO" id="GO:0043531">
    <property type="term" value="F:ADP binding"/>
    <property type="evidence" value="ECO:0007669"/>
    <property type="project" value="InterPro"/>
</dbReference>